<dbReference type="Proteomes" id="UP000326759">
    <property type="component" value="Unassembled WGS sequence"/>
</dbReference>
<dbReference type="PROSITE" id="PS50158">
    <property type="entry name" value="ZF_CCHC"/>
    <property type="match status" value="1"/>
</dbReference>
<dbReference type="Gene3D" id="4.10.60.10">
    <property type="entry name" value="Zinc finger, CCHC-type"/>
    <property type="match status" value="1"/>
</dbReference>
<feature type="domain" description="CCHC-type" evidence="3">
    <location>
        <begin position="122"/>
        <end position="137"/>
    </location>
</feature>
<keyword evidence="1" id="KW-0479">Metal-binding</keyword>
<dbReference type="OrthoDB" id="3863715at2759"/>
<accession>A0A5N5SRU8</accession>
<protein>
    <recommendedName>
        <fullName evidence="3">CCHC-type domain-containing protein</fullName>
    </recommendedName>
</protein>
<keyword evidence="1" id="KW-0863">Zinc-finger</keyword>
<dbReference type="InterPro" id="IPR001878">
    <property type="entry name" value="Znf_CCHC"/>
</dbReference>
<proteinExistence type="predicted"/>
<reference evidence="4 5" key="1">
    <citation type="journal article" date="2019" name="PLoS Biol.">
        <title>Sex chromosomes control vertical transmission of feminizing Wolbachia symbionts in an isopod.</title>
        <authorList>
            <person name="Becking T."/>
            <person name="Chebbi M.A."/>
            <person name="Giraud I."/>
            <person name="Moumen B."/>
            <person name="Laverre T."/>
            <person name="Caubet Y."/>
            <person name="Peccoud J."/>
            <person name="Gilbert C."/>
            <person name="Cordaux R."/>
        </authorList>
    </citation>
    <scope>NUCLEOTIDE SEQUENCE [LARGE SCALE GENOMIC DNA]</scope>
    <source>
        <strain evidence="4">ANa2</strain>
        <tissue evidence="4">Whole body excluding digestive tract and cuticle</tissue>
    </source>
</reference>
<keyword evidence="1" id="KW-0862">Zinc</keyword>
<dbReference type="Pfam" id="PF00098">
    <property type="entry name" value="zf-CCHC"/>
    <property type="match status" value="1"/>
</dbReference>
<dbReference type="SMART" id="SM00343">
    <property type="entry name" value="ZnF_C2HC"/>
    <property type="match status" value="3"/>
</dbReference>
<feature type="compositionally biased region" description="Basic and acidic residues" evidence="2">
    <location>
        <begin position="37"/>
        <end position="70"/>
    </location>
</feature>
<sequence>MPTDVKKSVNIVMITPMATLEKIVQRKKAKLVGTSVLKKDVNAGDSDDKQVKGATGHQKEEPDKNKDANHHSVQIKGIAKSGGCLNCKDPNHTFRTCENECKFCTDNTDGHIRKDCRKGKTCFNCNQIGHVLRDCPDKEQE</sequence>
<dbReference type="GO" id="GO:0008270">
    <property type="term" value="F:zinc ion binding"/>
    <property type="evidence" value="ECO:0007669"/>
    <property type="project" value="UniProtKB-KW"/>
</dbReference>
<dbReference type="SUPFAM" id="SSF57756">
    <property type="entry name" value="Retrovirus zinc finger-like domains"/>
    <property type="match status" value="1"/>
</dbReference>
<evidence type="ECO:0000256" key="2">
    <source>
        <dbReference type="SAM" id="MobiDB-lite"/>
    </source>
</evidence>
<evidence type="ECO:0000313" key="5">
    <source>
        <dbReference type="Proteomes" id="UP000326759"/>
    </source>
</evidence>
<evidence type="ECO:0000313" key="4">
    <source>
        <dbReference type="EMBL" id="KAB7496894.1"/>
    </source>
</evidence>
<dbReference type="InterPro" id="IPR036875">
    <property type="entry name" value="Znf_CCHC_sf"/>
</dbReference>
<evidence type="ECO:0000259" key="3">
    <source>
        <dbReference type="PROSITE" id="PS50158"/>
    </source>
</evidence>
<comment type="caution">
    <text evidence="4">The sequence shown here is derived from an EMBL/GenBank/DDBJ whole genome shotgun (WGS) entry which is preliminary data.</text>
</comment>
<dbReference type="AlphaFoldDB" id="A0A5N5SRU8"/>
<evidence type="ECO:0000256" key="1">
    <source>
        <dbReference type="PROSITE-ProRule" id="PRU00047"/>
    </source>
</evidence>
<organism evidence="4 5">
    <name type="scientific">Armadillidium nasatum</name>
    <dbReference type="NCBI Taxonomy" id="96803"/>
    <lineage>
        <taxon>Eukaryota</taxon>
        <taxon>Metazoa</taxon>
        <taxon>Ecdysozoa</taxon>
        <taxon>Arthropoda</taxon>
        <taxon>Crustacea</taxon>
        <taxon>Multicrustacea</taxon>
        <taxon>Malacostraca</taxon>
        <taxon>Eumalacostraca</taxon>
        <taxon>Peracarida</taxon>
        <taxon>Isopoda</taxon>
        <taxon>Oniscidea</taxon>
        <taxon>Crinocheta</taxon>
        <taxon>Armadillidiidae</taxon>
        <taxon>Armadillidium</taxon>
    </lineage>
</organism>
<feature type="region of interest" description="Disordered" evidence="2">
    <location>
        <begin position="37"/>
        <end position="71"/>
    </location>
</feature>
<keyword evidence="5" id="KW-1185">Reference proteome</keyword>
<name>A0A5N5SRU8_9CRUS</name>
<dbReference type="GO" id="GO:0003676">
    <property type="term" value="F:nucleic acid binding"/>
    <property type="evidence" value="ECO:0007669"/>
    <property type="project" value="InterPro"/>
</dbReference>
<gene>
    <name evidence="4" type="ORF">Anas_04918</name>
</gene>
<dbReference type="EMBL" id="SEYY01020933">
    <property type="protein sequence ID" value="KAB7496894.1"/>
    <property type="molecule type" value="Genomic_DNA"/>
</dbReference>